<evidence type="ECO:0000259" key="5">
    <source>
        <dbReference type="Pfam" id="PF01467"/>
    </source>
</evidence>
<proteinExistence type="predicted"/>
<dbReference type="InterPro" id="IPR014729">
    <property type="entry name" value="Rossmann-like_a/b/a_fold"/>
</dbReference>
<dbReference type="Pfam" id="PF00294">
    <property type="entry name" value="PfkB"/>
    <property type="match status" value="2"/>
</dbReference>
<keyword evidence="2" id="KW-0119">Carbohydrate metabolism</keyword>
<dbReference type="EMBL" id="BAABIC010000002">
    <property type="protein sequence ID" value="GAA4677152.1"/>
    <property type="molecule type" value="Genomic_DNA"/>
</dbReference>
<dbReference type="SUPFAM" id="SSF52374">
    <property type="entry name" value="Nucleotidylyl transferase"/>
    <property type="match status" value="1"/>
</dbReference>
<keyword evidence="6" id="KW-0808">Transferase</keyword>
<dbReference type="InterPro" id="IPR029056">
    <property type="entry name" value="Ribokinase-like"/>
</dbReference>
<feature type="compositionally biased region" description="Low complexity" evidence="3">
    <location>
        <begin position="9"/>
        <end position="20"/>
    </location>
</feature>
<feature type="domain" description="Carbohydrate kinase PfkB" evidence="4">
    <location>
        <begin position="63"/>
        <end position="141"/>
    </location>
</feature>
<keyword evidence="7" id="KW-1185">Reference proteome</keyword>
<dbReference type="NCBIfam" id="TIGR00125">
    <property type="entry name" value="cyt_tran_rel"/>
    <property type="match status" value="1"/>
</dbReference>
<evidence type="ECO:0000259" key="4">
    <source>
        <dbReference type="Pfam" id="PF00294"/>
    </source>
</evidence>
<comment type="caution">
    <text evidence="6">The sequence shown here is derived from an EMBL/GenBank/DDBJ whole genome shotgun (WGS) entry which is preliminary data.</text>
</comment>
<evidence type="ECO:0000256" key="3">
    <source>
        <dbReference type="SAM" id="MobiDB-lite"/>
    </source>
</evidence>
<dbReference type="Gene3D" id="3.40.1190.20">
    <property type="match status" value="1"/>
</dbReference>
<keyword evidence="6" id="KW-0548">Nucleotidyltransferase</keyword>
<dbReference type="GO" id="GO:0016779">
    <property type="term" value="F:nucleotidyltransferase activity"/>
    <property type="evidence" value="ECO:0007669"/>
    <property type="project" value="UniProtKB-KW"/>
</dbReference>
<dbReference type="InterPro" id="IPR004821">
    <property type="entry name" value="Cyt_trans-like"/>
</dbReference>
<accession>A0ABP8W0C8</accession>
<feature type="domain" description="Carbohydrate kinase PfkB" evidence="4">
    <location>
        <begin position="224"/>
        <end position="346"/>
    </location>
</feature>
<gene>
    <name evidence="6" type="primary">hldE</name>
    <name evidence="6" type="ORF">GCM10023215_07120</name>
</gene>
<feature type="region of interest" description="Disordered" evidence="3">
    <location>
        <begin position="280"/>
        <end position="300"/>
    </location>
</feature>
<dbReference type="SUPFAM" id="SSF53613">
    <property type="entry name" value="Ribokinase-like"/>
    <property type="match status" value="1"/>
</dbReference>
<evidence type="ECO:0000256" key="2">
    <source>
        <dbReference type="ARBA" id="ARBA00023277"/>
    </source>
</evidence>
<organism evidence="6 7">
    <name type="scientific">Pseudonocardia yuanmonensis</name>
    <dbReference type="NCBI Taxonomy" id="1095914"/>
    <lineage>
        <taxon>Bacteria</taxon>
        <taxon>Bacillati</taxon>
        <taxon>Actinomycetota</taxon>
        <taxon>Actinomycetes</taxon>
        <taxon>Pseudonocardiales</taxon>
        <taxon>Pseudonocardiaceae</taxon>
        <taxon>Pseudonocardia</taxon>
    </lineage>
</organism>
<evidence type="ECO:0000313" key="7">
    <source>
        <dbReference type="Proteomes" id="UP001500325"/>
    </source>
</evidence>
<reference evidence="7" key="1">
    <citation type="journal article" date="2019" name="Int. J. Syst. Evol. Microbiol.">
        <title>The Global Catalogue of Microorganisms (GCM) 10K type strain sequencing project: providing services to taxonomists for standard genome sequencing and annotation.</title>
        <authorList>
            <consortium name="The Broad Institute Genomics Platform"/>
            <consortium name="The Broad Institute Genome Sequencing Center for Infectious Disease"/>
            <person name="Wu L."/>
            <person name="Ma J."/>
        </authorList>
    </citation>
    <scope>NUCLEOTIDE SEQUENCE [LARGE SCALE GENOMIC DNA]</scope>
    <source>
        <strain evidence="7">JCM 18055</strain>
    </source>
</reference>
<dbReference type="GO" id="GO:0016301">
    <property type="term" value="F:kinase activity"/>
    <property type="evidence" value="ECO:0007669"/>
    <property type="project" value="UniProtKB-KW"/>
</dbReference>
<dbReference type="Pfam" id="PF01467">
    <property type="entry name" value="CTP_transf_like"/>
    <property type="match status" value="1"/>
</dbReference>
<dbReference type="RefSeq" id="WP_345378289.1">
    <property type="nucleotide sequence ID" value="NZ_BAABIC010000002.1"/>
</dbReference>
<feature type="domain" description="Cytidyltransferase-like" evidence="5">
    <location>
        <begin position="385"/>
        <end position="480"/>
    </location>
</feature>
<dbReference type="PANTHER" id="PTHR46969:SF1">
    <property type="entry name" value="BIFUNCTIONAL PROTEIN HLDE"/>
    <property type="match status" value="1"/>
</dbReference>
<dbReference type="PANTHER" id="PTHR46969">
    <property type="entry name" value="BIFUNCTIONAL PROTEIN HLDE"/>
    <property type="match status" value="1"/>
</dbReference>
<sequence>MAVNPSPGPAQGRARPRPIACAPPAPVSAAARIRDRRPRVLVLGDVLLDGWIRGSARRVARDGPVPVVEPSSVEVAPGGAGNAAVALAALGADVEIVCTVGDDPDGRTVRSALAEAGVRTDRCVLDPARATAAKRRIVAGDPPGQPVARYDVVPPGLPGSATIRALADQATAALADAPDAVLVADYGLGALSPAVRRRIARARTRIPLLVVDAHDLAPWAGLEPDAVTPSVEEAAAVLRVDLPEQDRLAWGLEHAEALRTATGAREVLLTLDVDGSVRLPGKDLGGTPARRPAGEHAPPSGACGAGDVFAAAWTAAVASGTSRDQALSLAQTAADVVVTLPGTAVCTAAALTCRLAAGDPGTVLSHRDLLTVLGEHRAAGHRIVFTNGCFDVLHRGHVAYLREAAELGDVLVVALNSDACVTRLKGPTRPVNPLEDRAGVIGALAAVDLVTSFDTDSPVELLDLVRPDVYCKGGDYTPEMLPETPVVERLGGEVRILGYLADHSTSAIVARAAEGAAR</sequence>
<dbReference type="InterPro" id="IPR011611">
    <property type="entry name" value="PfkB_dom"/>
</dbReference>
<keyword evidence="6" id="KW-0418">Kinase</keyword>
<name>A0ABP8W0C8_9PSEU</name>
<protein>
    <submittedName>
        <fullName evidence="6">Bifunctional D-glycero-beta-D-manno-heptose-7-phosphate kinase/D-glycero-beta-D-manno-heptose 1-phosphate adenylyltransferase HldE</fullName>
    </submittedName>
</protein>
<feature type="region of interest" description="Disordered" evidence="3">
    <location>
        <begin position="1"/>
        <end position="21"/>
    </location>
</feature>
<dbReference type="Gene3D" id="3.40.50.620">
    <property type="entry name" value="HUPs"/>
    <property type="match status" value="1"/>
</dbReference>
<dbReference type="Proteomes" id="UP001500325">
    <property type="component" value="Unassembled WGS sequence"/>
</dbReference>
<evidence type="ECO:0000256" key="1">
    <source>
        <dbReference type="ARBA" id="ARBA00023268"/>
    </source>
</evidence>
<keyword evidence="1" id="KW-0511">Multifunctional enzyme</keyword>
<evidence type="ECO:0000313" key="6">
    <source>
        <dbReference type="EMBL" id="GAA4677152.1"/>
    </source>
</evidence>